<evidence type="ECO:0000313" key="2">
    <source>
        <dbReference type="Proteomes" id="UP000660454"/>
    </source>
</evidence>
<comment type="caution">
    <text evidence="1">The sequence shown here is derived from an EMBL/GenBank/DDBJ whole genome shotgun (WGS) entry which is preliminary data.</text>
</comment>
<proteinExistence type="predicted"/>
<protein>
    <submittedName>
        <fullName evidence="1">Uncharacterized protein</fullName>
    </submittedName>
</protein>
<accession>A0ABQ4GHY6</accession>
<dbReference type="Proteomes" id="UP000660454">
    <property type="component" value="Unassembled WGS sequence"/>
</dbReference>
<dbReference type="EMBL" id="BOOF01000006">
    <property type="protein sequence ID" value="GIH61054.1"/>
    <property type="molecule type" value="Genomic_DNA"/>
</dbReference>
<organism evidence="1 2">
    <name type="scientific">Microbispora siamensis</name>
    <dbReference type="NCBI Taxonomy" id="564413"/>
    <lineage>
        <taxon>Bacteria</taxon>
        <taxon>Bacillati</taxon>
        <taxon>Actinomycetota</taxon>
        <taxon>Actinomycetes</taxon>
        <taxon>Streptosporangiales</taxon>
        <taxon>Streptosporangiaceae</taxon>
        <taxon>Microbispora</taxon>
    </lineage>
</organism>
<evidence type="ECO:0000313" key="1">
    <source>
        <dbReference type="EMBL" id="GIH61054.1"/>
    </source>
</evidence>
<keyword evidence="2" id="KW-1185">Reference proteome</keyword>
<reference evidence="1 2" key="1">
    <citation type="submission" date="2021-01" db="EMBL/GenBank/DDBJ databases">
        <title>Whole genome shotgun sequence of Microbispora siamensis NBRC 104113.</title>
        <authorList>
            <person name="Komaki H."/>
            <person name="Tamura T."/>
        </authorList>
    </citation>
    <scope>NUCLEOTIDE SEQUENCE [LARGE SCALE GENOMIC DNA]</scope>
    <source>
        <strain evidence="1 2">NBRC 104113</strain>
    </source>
</reference>
<gene>
    <name evidence="1" type="ORF">Msi02_18710</name>
</gene>
<name>A0ABQ4GHY6_9ACTN</name>
<sequence>MVNAPILDFHEGIMDALTSALPVPPPPDAPGEFWNAVYQRVSALDWAL</sequence>